<gene>
    <name evidence="1" type="ORF">O6H91_09G096300</name>
</gene>
<evidence type="ECO:0000313" key="2">
    <source>
        <dbReference type="Proteomes" id="UP001162992"/>
    </source>
</evidence>
<accession>A0ACC2CSL6</accession>
<reference evidence="2" key="1">
    <citation type="journal article" date="2024" name="Proc. Natl. Acad. Sci. U.S.A.">
        <title>Extraordinary preservation of gene collinearity over three hundred million years revealed in homosporous lycophytes.</title>
        <authorList>
            <person name="Li C."/>
            <person name="Wickell D."/>
            <person name="Kuo L.Y."/>
            <person name="Chen X."/>
            <person name="Nie B."/>
            <person name="Liao X."/>
            <person name="Peng D."/>
            <person name="Ji J."/>
            <person name="Jenkins J."/>
            <person name="Williams M."/>
            <person name="Shu S."/>
            <person name="Plott C."/>
            <person name="Barry K."/>
            <person name="Rajasekar S."/>
            <person name="Grimwood J."/>
            <person name="Han X."/>
            <person name="Sun S."/>
            <person name="Hou Z."/>
            <person name="He W."/>
            <person name="Dai G."/>
            <person name="Sun C."/>
            <person name="Schmutz J."/>
            <person name="Leebens-Mack J.H."/>
            <person name="Li F.W."/>
            <person name="Wang L."/>
        </authorList>
    </citation>
    <scope>NUCLEOTIDE SEQUENCE [LARGE SCALE GENOMIC DNA]</scope>
    <source>
        <strain evidence="2">cv. PW_Plant_1</strain>
    </source>
</reference>
<proteinExistence type="predicted"/>
<evidence type="ECO:0000313" key="1">
    <source>
        <dbReference type="EMBL" id="KAJ7544854.1"/>
    </source>
</evidence>
<comment type="caution">
    <text evidence="1">The sequence shown here is derived from an EMBL/GenBank/DDBJ whole genome shotgun (WGS) entry which is preliminary data.</text>
</comment>
<organism evidence="1 2">
    <name type="scientific">Diphasiastrum complanatum</name>
    <name type="common">Issler's clubmoss</name>
    <name type="synonym">Lycopodium complanatum</name>
    <dbReference type="NCBI Taxonomy" id="34168"/>
    <lineage>
        <taxon>Eukaryota</taxon>
        <taxon>Viridiplantae</taxon>
        <taxon>Streptophyta</taxon>
        <taxon>Embryophyta</taxon>
        <taxon>Tracheophyta</taxon>
        <taxon>Lycopodiopsida</taxon>
        <taxon>Lycopodiales</taxon>
        <taxon>Lycopodiaceae</taxon>
        <taxon>Lycopodioideae</taxon>
        <taxon>Diphasiastrum</taxon>
    </lineage>
</organism>
<dbReference type="Proteomes" id="UP001162992">
    <property type="component" value="Chromosome 9"/>
</dbReference>
<keyword evidence="2" id="KW-1185">Reference proteome</keyword>
<protein>
    <submittedName>
        <fullName evidence="1">Uncharacterized protein</fullName>
    </submittedName>
</protein>
<sequence length="547" mass="62174">MDILAIRSKNYAKQDEHIYKRWFDFADSDADGRVTGPDAVNFFSLSQLPRSELKKVWAVADSKRQGFLGFKEFVGAMQIISLAQTGHEVTGDMLKDKEIEDISTPNMEGLDDLLLRSSAERKARSRVDVHVNGTSPQLQAQTAQWFSQKSKPKISESSVTSVIDGLKRLYLEKLKPLEVTYHFNDFVSQTLSESDFDAKPMVMLLGQYSTGKTTFIKHLLKANYPGAHIGPEPTTDRFVVVMGGPDERSVPGNTIAVQADMPFSGLIKFGTAFLSKFECSQMPHPLLEHISFVDTPGVLSGEKQRTQRSYDFTGVTEWFAAKCDLILLLFDPYKLDISDEFKRVIGSLRGHDDKIRVVLNKADQIDTQQLMRVYGALMWSLGKVLNTPEVMRVYIGSFNDKPITVEALGPIGKELFEREQDDLLSDLKDIPRKACDRRINEFVKRARAAKIHAYIISYLKKEMPSMMGKAKTQQRLIDNLEEVFGKVQREYHLPPGDFPNIEAFRERLTGYNLDRFEKLKPKTLQAVDDMLGHDIPDLLRKFRNPYD</sequence>
<dbReference type="EMBL" id="CM055100">
    <property type="protein sequence ID" value="KAJ7544854.1"/>
    <property type="molecule type" value="Genomic_DNA"/>
</dbReference>
<name>A0ACC2CSL6_DIPCM</name>